<dbReference type="EMBL" id="MHIM01000031">
    <property type="protein sequence ID" value="OGY51769.1"/>
    <property type="molecule type" value="Genomic_DNA"/>
</dbReference>
<dbReference type="InterPro" id="IPR036908">
    <property type="entry name" value="RlpA-like_sf"/>
</dbReference>
<feature type="domain" description="RlpA-like protein double-psi beta-barrel" evidence="1">
    <location>
        <begin position="172"/>
        <end position="258"/>
    </location>
</feature>
<dbReference type="AlphaFoldDB" id="A0A1G1YHI0"/>
<comment type="caution">
    <text evidence="2">The sequence shown here is derived from an EMBL/GenBank/DDBJ whole genome shotgun (WGS) entry which is preliminary data.</text>
</comment>
<dbReference type="SUPFAM" id="SSF50685">
    <property type="entry name" value="Barwin-like endoglucanases"/>
    <property type="match status" value="1"/>
</dbReference>
<dbReference type="Pfam" id="PF03330">
    <property type="entry name" value="DPBB_1"/>
    <property type="match status" value="1"/>
</dbReference>
<dbReference type="Gene3D" id="2.40.40.10">
    <property type="entry name" value="RlpA-like domain"/>
    <property type="match status" value="1"/>
</dbReference>
<proteinExistence type="predicted"/>
<protein>
    <recommendedName>
        <fullName evidence="1">RlpA-like protein double-psi beta-barrel domain-containing protein</fullName>
    </recommendedName>
</protein>
<evidence type="ECO:0000313" key="3">
    <source>
        <dbReference type="Proteomes" id="UP000177376"/>
    </source>
</evidence>
<gene>
    <name evidence="2" type="ORF">A3A02_04025</name>
</gene>
<dbReference type="InterPro" id="IPR009009">
    <property type="entry name" value="RlpA-like_DPBB"/>
</dbReference>
<accession>A0A1G1YHI0</accession>
<name>A0A1G1YHI0_9BACT</name>
<organism evidence="2 3">
    <name type="scientific">Candidatus Buchananbacteria bacterium RIFCSPLOWO2_01_FULL_39_33</name>
    <dbReference type="NCBI Taxonomy" id="1797543"/>
    <lineage>
        <taxon>Bacteria</taxon>
        <taxon>Candidatus Buchananiibacteriota</taxon>
    </lineage>
</organism>
<dbReference type="Proteomes" id="UP000177376">
    <property type="component" value="Unassembled WGS sequence"/>
</dbReference>
<evidence type="ECO:0000259" key="1">
    <source>
        <dbReference type="Pfam" id="PF03330"/>
    </source>
</evidence>
<reference evidence="2 3" key="1">
    <citation type="journal article" date="2016" name="Nat. Commun.">
        <title>Thousands of microbial genomes shed light on interconnected biogeochemical processes in an aquifer system.</title>
        <authorList>
            <person name="Anantharaman K."/>
            <person name="Brown C.T."/>
            <person name="Hug L.A."/>
            <person name="Sharon I."/>
            <person name="Castelle C.J."/>
            <person name="Probst A.J."/>
            <person name="Thomas B.C."/>
            <person name="Singh A."/>
            <person name="Wilkins M.J."/>
            <person name="Karaoz U."/>
            <person name="Brodie E.L."/>
            <person name="Williams K.H."/>
            <person name="Hubbard S.S."/>
            <person name="Banfield J.F."/>
        </authorList>
    </citation>
    <scope>NUCLEOTIDE SEQUENCE [LARGE SCALE GENOMIC DNA]</scope>
</reference>
<sequence length="267" mass="30799">MRLPFLIFITLSLILTSFKYVTAKDFVYFDTIDYPLTEDYSITPPDNTDLTLKILANSTKEKLILKALMIVDQDSIGNFFTLPADKTPASDLYFIKFNPASEDNFSNQPELTLKYQPDNKYKEVYFYDWTILEFVKLESVRDEVNQTLTVKLPKRKKIMIALFNESELLGQASWYVYTKYSGQLIAASRDFAIDSKVKVYNFYNEHEITVTIKDFGPKKCSDWTEKEQRLMGPCQDRVLDLSKEAFLKLATTTGVGIISQVRVTPVD</sequence>
<evidence type="ECO:0000313" key="2">
    <source>
        <dbReference type="EMBL" id="OGY51769.1"/>
    </source>
</evidence>